<gene>
    <name evidence="8" type="ORF">K402DRAFT_386473</name>
</gene>
<evidence type="ECO:0000256" key="3">
    <source>
        <dbReference type="ARBA" id="ARBA00022692"/>
    </source>
</evidence>
<keyword evidence="3 6" id="KW-0812">Transmembrane</keyword>
<evidence type="ECO:0000256" key="5">
    <source>
        <dbReference type="ARBA" id="ARBA00023136"/>
    </source>
</evidence>
<comment type="similarity">
    <text evidence="2">Belongs to the ammonia transporter channel (TC 1.A.11.2) family.</text>
</comment>
<feature type="transmembrane region" description="Helical" evidence="6">
    <location>
        <begin position="386"/>
        <end position="408"/>
    </location>
</feature>
<evidence type="ECO:0000256" key="2">
    <source>
        <dbReference type="ARBA" id="ARBA00005887"/>
    </source>
</evidence>
<feature type="transmembrane region" description="Helical" evidence="6">
    <location>
        <begin position="283"/>
        <end position="302"/>
    </location>
</feature>
<dbReference type="Gene3D" id="1.10.3430.10">
    <property type="entry name" value="Ammonium transporter AmtB like domains"/>
    <property type="match status" value="1"/>
</dbReference>
<dbReference type="InterPro" id="IPR029020">
    <property type="entry name" value="Ammonium/urea_transptr"/>
</dbReference>
<proteinExistence type="inferred from homology"/>
<reference evidence="8" key="1">
    <citation type="journal article" date="2020" name="Stud. Mycol.">
        <title>101 Dothideomycetes genomes: a test case for predicting lifestyles and emergence of pathogens.</title>
        <authorList>
            <person name="Haridas S."/>
            <person name="Albert R."/>
            <person name="Binder M."/>
            <person name="Bloem J."/>
            <person name="Labutti K."/>
            <person name="Salamov A."/>
            <person name="Andreopoulos B."/>
            <person name="Baker S."/>
            <person name="Barry K."/>
            <person name="Bills G."/>
            <person name="Bluhm B."/>
            <person name="Cannon C."/>
            <person name="Castanera R."/>
            <person name="Culley D."/>
            <person name="Daum C."/>
            <person name="Ezra D."/>
            <person name="Gonzalez J."/>
            <person name="Henrissat B."/>
            <person name="Kuo A."/>
            <person name="Liang C."/>
            <person name="Lipzen A."/>
            <person name="Lutzoni F."/>
            <person name="Magnuson J."/>
            <person name="Mondo S."/>
            <person name="Nolan M."/>
            <person name="Ohm R."/>
            <person name="Pangilinan J."/>
            <person name="Park H.-J."/>
            <person name="Ramirez L."/>
            <person name="Alfaro M."/>
            <person name="Sun H."/>
            <person name="Tritt A."/>
            <person name="Yoshinaga Y."/>
            <person name="Zwiers L.-H."/>
            <person name="Turgeon B."/>
            <person name="Goodwin S."/>
            <person name="Spatafora J."/>
            <person name="Crous P."/>
            <person name="Grigoriev I."/>
        </authorList>
    </citation>
    <scope>NUCLEOTIDE SEQUENCE</scope>
    <source>
        <strain evidence="8">CBS 113979</strain>
    </source>
</reference>
<comment type="subcellular location">
    <subcellularLocation>
        <location evidence="1">Membrane</location>
        <topology evidence="1">Multi-pass membrane protein</topology>
    </subcellularLocation>
</comment>
<feature type="transmembrane region" description="Helical" evidence="6">
    <location>
        <begin position="53"/>
        <end position="71"/>
    </location>
</feature>
<dbReference type="Proteomes" id="UP000800041">
    <property type="component" value="Unassembled WGS sequence"/>
</dbReference>
<evidence type="ECO:0000259" key="7">
    <source>
        <dbReference type="Pfam" id="PF00909"/>
    </source>
</evidence>
<feature type="domain" description="Ammonium transporter AmtB-like" evidence="7">
    <location>
        <begin position="22"/>
        <end position="440"/>
    </location>
</feature>
<keyword evidence="4 6" id="KW-1133">Transmembrane helix</keyword>
<dbReference type="EMBL" id="ML977199">
    <property type="protein sequence ID" value="KAF1981456.1"/>
    <property type="molecule type" value="Genomic_DNA"/>
</dbReference>
<dbReference type="PANTHER" id="PTHR43029:SF9">
    <property type="entry name" value="SIMILAR TO AMMONIUM PERMEASE, BUT NOT NORMALLY ACTIVE (EUROFUNG)"/>
    <property type="match status" value="1"/>
</dbReference>
<feature type="transmembrane region" description="Helical" evidence="6">
    <location>
        <begin position="221"/>
        <end position="238"/>
    </location>
</feature>
<evidence type="ECO:0000256" key="1">
    <source>
        <dbReference type="ARBA" id="ARBA00004141"/>
    </source>
</evidence>
<feature type="transmembrane region" description="Helical" evidence="6">
    <location>
        <begin position="20"/>
        <end position="41"/>
    </location>
</feature>
<name>A0A6G1GKI2_9PEZI</name>
<dbReference type="InterPro" id="IPR001905">
    <property type="entry name" value="Ammonium_transpt"/>
</dbReference>
<feature type="transmembrane region" description="Helical" evidence="6">
    <location>
        <begin position="103"/>
        <end position="124"/>
    </location>
</feature>
<dbReference type="OrthoDB" id="534912at2759"/>
<feature type="transmembrane region" description="Helical" evidence="6">
    <location>
        <begin position="250"/>
        <end position="271"/>
    </location>
</feature>
<dbReference type="AlphaFoldDB" id="A0A6G1GKI2"/>
<feature type="transmembrane region" description="Helical" evidence="6">
    <location>
        <begin position="136"/>
        <end position="155"/>
    </location>
</feature>
<evidence type="ECO:0000313" key="9">
    <source>
        <dbReference type="Proteomes" id="UP000800041"/>
    </source>
</evidence>
<organism evidence="8 9">
    <name type="scientific">Aulographum hederae CBS 113979</name>
    <dbReference type="NCBI Taxonomy" id="1176131"/>
    <lineage>
        <taxon>Eukaryota</taxon>
        <taxon>Fungi</taxon>
        <taxon>Dikarya</taxon>
        <taxon>Ascomycota</taxon>
        <taxon>Pezizomycotina</taxon>
        <taxon>Dothideomycetes</taxon>
        <taxon>Pleosporomycetidae</taxon>
        <taxon>Aulographales</taxon>
        <taxon>Aulographaceae</taxon>
    </lineage>
</organism>
<dbReference type="GO" id="GO:0005886">
    <property type="term" value="C:plasma membrane"/>
    <property type="evidence" value="ECO:0007669"/>
    <property type="project" value="TreeGrafter"/>
</dbReference>
<dbReference type="SUPFAM" id="SSF111352">
    <property type="entry name" value="Ammonium transporter"/>
    <property type="match status" value="1"/>
</dbReference>
<sequence>MADPVPPPSDPWSAISPTDTLFILLCTVLCWPIIPAVGLGYSGYSTRKSGLASFYPALLAISVCSIQWWLVGYSLAYSEGSSVIGDLRYAAHRGVLMEAVGTIPALLFSQFQLVFEATVCAIAVGGACERGRLLPLVPFIFLWSTFIYCPLAHMVWAENGFLAQLGALDFAGGTPVHICSGATATALSLYLSHPLPHRFSRSRRSSTRTPSHITLHRPHNTLSQLLALLIIWGSWLAFDAGTTLSLNFKSVSALATTNLCAAAGASTWAAITYIETRKWSLDSTFLGAISGLVLITPSAGFIDLTTSFFFGVAGALICRQALRFKSTDFARRIKWVDCGDTFATHCVGGFVGTIATGLFARKEVAAYDGVTEIDGGVFFDGNVRQLWVQIVEALIGFLWAFVLSYVFIAVIDCVPELEVLATDEDIVAGMDESQMGESLYEAQWAGEEDYHPFGKGNVSLD</sequence>
<evidence type="ECO:0000256" key="4">
    <source>
        <dbReference type="ARBA" id="ARBA00022989"/>
    </source>
</evidence>
<dbReference type="Pfam" id="PF00909">
    <property type="entry name" value="Ammonium_transp"/>
    <property type="match status" value="1"/>
</dbReference>
<dbReference type="InterPro" id="IPR024041">
    <property type="entry name" value="NH4_transpt_AmtB-like_dom"/>
</dbReference>
<protein>
    <submittedName>
        <fullName evidence="8">Ammonia permease</fullName>
    </submittedName>
</protein>
<keyword evidence="5 6" id="KW-0472">Membrane</keyword>
<keyword evidence="9" id="KW-1185">Reference proteome</keyword>
<evidence type="ECO:0000313" key="8">
    <source>
        <dbReference type="EMBL" id="KAF1981456.1"/>
    </source>
</evidence>
<evidence type="ECO:0000256" key="6">
    <source>
        <dbReference type="SAM" id="Phobius"/>
    </source>
</evidence>
<dbReference type="PANTHER" id="PTHR43029">
    <property type="entry name" value="AMMONIUM TRANSPORTER MEP2"/>
    <property type="match status" value="1"/>
</dbReference>
<dbReference type="GO" id="GO:0008519">
    <property type="term" value="F:ammonium channel activity"/>
    <property type="evidence" value="ECO:0007669"/>
    <property type="project" value="InterPro"/>
</dbReference>
<accession>A0A6G1GKI2</accession>